<protein>
    <submittedName>
        <fullName evidence="2">Uncharacterized protein</fullName>
    </submittedName>
</protein>
<dbReference type="EMBL" id="BNJG01000005">
    <property type="protein sequence ID" value="GHO60405.1"/>
    <property type="molecule type" value="Genomic_DNA"/>
</dbReference>
<evidence type="ECO:0000256" key="1">
    <source>
        <dbReference type="SAM" id="MobiDB-lite"/>
    </source>
</evidence>
<accession>A0ABQ3V6A3</accession>
<gene>
    <name evidence="2" type="ORF">KSB_88800</name>
</gene>
<evidence type="ECO:0000313" key="2">
    <source>
        <dbReference type="EMBL" id="GHO60405.1"/>
    </source>
</evidence>
<sequence length="46" mass="5101">MEDREGLLSSSEEGITGRGNTPERETLGLDFLLFKQLFEAQSQKAA</sequence>
<proteinExistence type="predicted"/>
<evidence type="ECO:0000313" key="3">
    <source>
        <dbReference type="Proteomes" id="UP000654345"/>
    </source>
</evidence>
<organism evidence="2 3">
    <name type="scientific">Ktedonobacter robiniae</name>
    <dbReference type="NCBI Taxonomy" id="2778365"/>
    <lineage>
        <taxon>Bacteria</taxon>
        <taxon>Bacillati</taxon>
        <taxon>Chloroflexota</taxon>
        <taxon>Ktedonobacteria</taxon>
        <taxon>Ktedonobacterales</taxon>
        <taxon>Ktedonobacteraceae</taxon>
        <taxon>Ktedonobacter</taxon>
    </lineage>
</organism>
<feature type="region of interest" description="Disordered" evidence="1">
    <location>
        <begin position="1"/>
        <end position="23"/>
    </location>
</feature>
<keyword evidence="3" id="KW-1185">Reference proteome</keyword>
<name>A0ABQ3V6A3_9CHLR</name>
<reference evidence="2 3" key="1">
    <citation type="journal article" date="2021" name="Int. J. Syst. Evol. Microbiol.">
        <title>Reticulibacter mediterranei gen. nov., sp. nov., within the new family Reticulibacteraceae fam. nov., and Ktedonospora formicarum gen. nov., sp. nov., Ktedonobacter robiniae sp. nov., Dictyobacter formicarum sp. nov. and Dictyobacter arantiisoli sp. nov., belonging to the class Ktedonobacteria.</title>
        <authorList>
            <person name="Yabe S."/>
            <person name="Zheng Y."/>
            <person name="Wang C.M."/>
            <person name="Sakai Y."/>
            <person name="Abe K."/>
            <person name="Yokota A."/>
            <person name="Donadio S."/>
            <person name="Cavaletti L."/>
            <person name="Monciardini P."/>
        </authorList>
    </citation>
    <scope>NUCLEOTIDE SEQUENCE [LARGE SCALE GENOMIC DNA]</scope>
    <source>
        <strain evidence="2 3">SOSP1-30</strain>
    </source>
</reference>
<dbReference type="Proteomes" id="UP000654345">
    <property type="component" value="Unassembled WGS sequence"/>
</dbReference>
<comment type="caution">
    <text evidence="2">The sequence shown here is derived from an EMBL/GenBank/DDBJ whole genome shotgun (WGS) entry which is preliminary data.</text>
</comment>